<evidence type="ECO:0000313" key="3">
    <source>
        <dbReference type="EMBL" id="WAL58568.1"/>
    </source>
</evidence>
<reference evidence="3" key="1">
    <citation type="submission" date="2022-12" db="EMBL/GenBank/DDBJ databases">
        <title>Polyphasic identification of a Novel Hot-Spring Cyanobacterium Ocullathermofonsia sinensis gen nov. sp. nov. and Genomic Insights on its Adaptations to the Thermal Habitat.</title>
        <authorList>
            <person name="Daroch M."/>
            <person name="Tang J."/>
            <person name="Jiang Y."/>
        </authorList>
    </citation>
    <scope>NUCLEOTIDE SEQUENCE</scope>
    <source>
        <strain evidence="3">PKUAC-SCTA174</strain>
    </source>
</reference>
<dbReference type="KEGG" id="tsin:OXH18_15420"/>
<dbReference type="InterPro" id="IPR008638">
    <property type="entry name" value="FhaB/CdiA-like_TPS"/>
</dbReference>
<keyword evidence="4" id="KW-1185">Reference proteome</keyword>
<feature type="domain" description="Filamentous haemagglutinin FhaB/tRNA nuclease CdiA-like TPS" evidence="2">
    <location>
        <begin position="52"/>
        <end position="161"/>
    </location>
</feature>
<dbReference type="InterPro" id="IPR011050">
    <property type="entry name" value="Pectin_lyase_fold/virulence"/>
</dbReference>
<sequence>MGNAGMKWQWLLAGSLLFSGIGLFSGIDMGAAVAQPVPDDTLGEERSRVRELNGTIDLIEGGATRGRNLFHSFQEFNIDAGRGAYFIHQLGIDNIFSRVTGGTRSEINGTLGVRGIEGGAFVNSSVNLFLINPNGILFGPNSSLDVGGSFVATTANGIQFGEQGFFSATNPEVPSLLTVDPSALFFNQLSPPASITNDSIAAAGTRPDGQPALGLRVPDGESLLLVGGDIDMGKGGNLNAYGGHIELGGLAAAGTIALDTTNQAFRLSFPDNVSRSNVLLDNDSRVGVRGLGGGNIVVNADRFSALNGGRLVAGTEGSGDAGDIVVNANQVTLLGVGSSGFQAGLYNIQAGSVDAATPSNAGDVIINTESLEAGSGSIISAFTGGRGNSGDVMIRVREAVSLTGGLIFTGLGTGAIGGEGDVTIEANSISLSNGSQIDASTFGQGNAATITLNARSVSLTGSGAALFSNVVEGATGNGGNIVINAETVSIRDGAQLNVNTSGRGNAGNIRITAQDTVTLDGVSADGRISFAVSRVESTGNGNGGNITIDADSIFLRNGAQLRTDTDGQGAAGTITLNARDTVALSSTTDQTSLIIHGVLPNGVGDGGAVVINANTVLFNDESRIIASTQGTGNAGNVIINAGDRVVFQGEFAGVSTTVSRSGIGNAGDVRINTGTLSLTEGAGIFAGSLGQGNGGNVVITARDSVSLDTSLIGGGPLSTAVGQAGNIIIRTGSFSATNRFGLSVNSSGRGNGGNIEIIARDSVSFSGGGSAQSGISQGGVGNAGDIMIRAGSLSVTSGSQLATASFGQGNAGSIRLRIRDTIRLSGRSGLLTSLGETGIGRGGDITIRTGSLRVLNGATIITSTSGRGAAGNVVINASDRIVLGGRQGTSLSGVYSTVEPTGIGSSGNITVSARSVAATNGAQFLATTFGRGDAGNITINATDSVVFDGRSTRFPNGGFTYSGAFSTVQGNARGNGQDIRINTGTLSVTNGGRVSAATLARGRAGNLILSARNAVIVDGISRDGFSGGLFTSAESNSPIGRGGTIRIHTDRFRVSGGAIVNARTQNRSRGGNIEINANTFEAIGGGQVITTTSQAGQAGAITVNANRVLLSGTDANYRERLREFGEEVVFNQGANSGLFANTRSDSTGDGGRITVNSTNLMLQDGAVVSAQSQGRGMAGNIRLNASERLQLINGDITTTATRSSGGDITVNADTPSGLVILRGDSDITTNSLGNGGNITLRGSGIIAFDDSDILARSQDARGGNITLDAFFSQSGALGSKPPFDGNDRVDVNADGELAAGIITTPDTTAIQNSLTGLPDTAIDTDALVANSCVVRSQAEIGTFIITGPGGLPRRPGNTPPSSYPTAPVRSIPDEPSDRSWQLGDEIIEPQGAYQLEDGRWILSRECSATER</sequence>
<name>A0A9E8ZBX2_9CYAN</name>
<dbReference type="Gene3D" id="2.160.20.10">
    <property type="entry name" value="Single-stranded right-handed beta-helix, Pectin lyase-like"/>
    <property type="match status" value="5"/>
</dbReference>
<dbReference type="SMART" id="SM00912">
    <property type="entry name" value="Haemagg_act"/>
    <property type="match status" value="1"/>
</dbReference>
<feature type="region of interest" description="Disordered" evidence="1">
    <location>
        <begin position="1348"/>
        <end position="1379"/>
    </location>
</feature>
<dbReference type="Pfam" id="PF05860">
    <property type="entry name" value="TPS"/>
    <property type="match status" value="1"/>
</dbReference>
<accession>A0A9E8ZBX2</accession>
<dbReference type="SUPFAM" id="SSF51126">
    <property type="entry name" value="Pectin lyase-like"/>
    <property type="match status" value="8"/>
</dbReference>
<evidence type="ECO:0000313" key="4">
    <source>
        <dbReference type="Proteomes" id="UP001163152"/>
    </source>
</evidence>
<proteinExistence type="predicted"/>
<evidence type="ECO:0000259" key="2">
    <source>
        <dbReference type="SMART" id="SM00912"/>
    </source>
</evidence>
<evidence type="ECO:0000256" key="1">
    <source>
        <dbReference type="SAM" id="MobiDB-lite"/>
    </source>
</evidence>
<dbReference type="EMBL" id="CP113797">
    <property type="protein sequence ID" value="WAL58568.1"/>
    <property type="molecule type" value="Genomic_DNA"/>
</dbReference>
<gene>
    <name evidence="3" type="ORF">OXH18_15420</name>
</gene>
<dbReference type="NCBIfam" id="TIGR01901">
    <property type="entry name" value="adhes_NPXG"/>
    <property type="match status" value="1"/>
</dbReference>
<dbReference type="Proteomes" id="UP001163152">
    <property type="component" value="Chromosome"/>
</dbReference>
<dbReference type="InterPro" id="IPR012334">
    <property type="entry name" value="Pectin_lyas_fold"/>
</dbReference>
<dbReference type="RefSeq" id="WP_268607991.1">
    <property type="nucleotide sequence ID" value="NZ_CP113797.1"/>
</dbReference>
<protein>
    <submittedName>
        <fullName evidence="3">Filamentous hemagglutinin N-terminal domain-containing protein</fullName>
    </submittedName>
</protein>
<organism evidence="3 4">
    <name type="scientific">Thermocoleostomius sinensis A174</name>
    <dbReference type="NCBI Taxonomy" id="2016057"/>
    <lineage>
        <taxon>Bacteria</taxon>
        <taxon>Bacillati</taxon>
        <taxon>Cyanobacteriota</taxon>
        <taxon>Cyanophyceae</taxon>
        <taxon>Oculatellales</taxon>
        <taxon>Oculatellaceae</taxon>
        <taxon>Thermocoleostomius</taxon>
    </lineage>
</organism>